<evidence type="ECO:0000313" key="3">
    <source>
        <dbReference type="Proteomes" id="UP001212841"/>
    </source>
</evidence>
<protein>
    <recommendedName>
        <fullName evidence="1">F-box domain-containing protein</fullName>
    </recommendedName>
</protein>
<feature type="non-terminal residue" evidence="2">
    <location>
        <position position="434"/>
    </location>
</feature>
<sequence>MSADTGTLSSFSLPTETLLKVLSYTDLNTLCRTERVCKRWKAIHSDNTNRLWRPQTCSVSEDYRVPYLLDGETYKDVCRIYGLWETFTLDKLRWNDAKVATITPLTGLQNEEPAQKLLINKKILGVASTSYPGRKRGDDTGNRADRDTTEFTVELGHGGAIMYGGKKLSTFGILLPSSLPQLSSQHHDTKWQLATTHSSNLLAARPRQTKAGTVQIWDEKKHLRVKKNDTISSVRTVKLVPRNAILYVYALTLVSIEPWTTSTDAAVRVWDLSGTEPSLKRPHHSYTIEKEYPSVLYGISDVSIAISATTLHTRYKRLLIKHLNSGINRCDPIPFSETITSLQFGRTHLFVGSVARAGNLTVTLFSLSSYTATNTFSYTPASHETRLFDRLRLSENGMQLSFITGQAMTNRTLQRLHVLDVGNGEGHVWKRAGG</sequence>
<dbReference type="EMBL" id="JADGJD010002453">
    <property type="protein sequence ID" value="KAJ3032493.1"/>
    <property type="molecule type" value="Genomic_DNA"/>
</dbReference>
<dbReference type="Gene3D" id="1.20.1280.50">
    <property type="match status" value="1"/>
</dbReference>
<dbReference type="InterPro" id="IPR036047">
    <property type="entry name" value="F-box-like_dom_sf"/>
</dbReference>
<comment type="caution">
    <text evidence="2">The sequence shown here is derived from an EMBL/GenBank/DDBJ whole genome shotgun (WGS) entry which is preliminary data.</text>
</comment>
<dbReference type="Proteomes" id="UP001212841">
    <property type="component" value="Unassembled WGS sequence"/>
</dbReference>
<gene>
    <name evidence="2" type="ORF">HK097_005223</name>
</gene>
<evidence type="ECO:0000259" key="1">
    <source>
        <dbReference type="PROSITE" id="PS50181"/>
    </source>
</evidence>
<dbReference type="InterPro" id="IPR001810">
    <property type="entry name" value="F-box_dom"/>
</dbReference>
<evidence type="ECO:0000313" key="2">
    <source>
        <dbReference type="EMBL" id="KAJ3032493.1"/>
    </source>
</evidence>
<dbReference type="SUPFAM" id="SSF69322">
    <property type="entry name" value="Tricorn protease domain 2"/>
    <property type="match status" value="1"/>
</dbReference>
<keyword evidence="3" id="KW-1185">Reference proteome</keyword>
<feature type="domain" description="F-box" evidence="1">
    <location>
        <begin position="7"/>
        <end position="55"/>
    </location>
</feature>
<dbReference type="Pfam" id="PF12937">
    <property type="entry name" value="F-box-like"/>
    <property type="match status" value="1"/>
</dbReference>
<name>A0AAD5S1N6_9FUNG</name>
<proteinExistence type="predicted"/>
<dbReference type="PROSITE" id="PS50181">
    <property type="entry name" value="FBOX"/>
    <property type="match status" value="1"/>
</dbReference>
<reference evidence="2" key="1">
    <citation type="submission" date="2020-05" db="EMBL/GenBank/DDBJ databases">
        <title>Phylogenomic resolution of chytrid fungi.</title>
        <authorList>
            <person name="Stajich J.E."/>
            <person name="Amses K."/>
            <person name="Simmons R."/>
            <person name="Seto K."/>
            <person name="Myers J."/>
            <person name="Bonds A."/>
            <person name="Quandt C.A."/>
            <person name="Barry K."/>
            <person name="Liu P."/>
            <person name="Grigoriev I."/>
            <person name="Longcore J.E."/>
            <person name="James T.Y."/>
        </authorList>
    </citation>
    <scope>NUCLEOTIDE SEQUENCE</scope>
    <source>
        <strain evidence="2">JEL0318</strain>
    </source>
</reference>
<organism evidence="2 3">
    <name type="scientific">Rhizophlyctis rosea</name>
    <dbReference type="NCBI Taxonomy" id="64517"/>
    <lineage>
        <taxon>Eukaryota</taxon>
        <taxon>Fungi</taxon>
        <taxon>Fungi incertae sedis</taxon>
        <taxon>Chytridiomycota</taxon>
        <taxon>Chytridiomycota incertae sedis</taxon>
        <taxon>Chytridiomycetes</taxon>
        <taxon>Rhizophlyctidales</taxon>
        <taxon>Rhizophlyctidaceae</taxon>
        <taxon>Rhizophlyctis</taxon>
    </lineage>
</organism>
<dbReference type="SUPFAM" id="SSF81383">
    <property type="entry name" value="F-box domain"/>
    <property type="match status" value="1"/>
</dbReference>
<dbReference type="SMART" id="SM00256">
    <property type="entry name" value="FBOX"/>
    <property type="match status" value="1"/>
</dbReference>
<dbReference type="AlphaFoldDB" id="A0AAD5S1N6"/>
<accession>A0AAD5S1N6</accession>